<name>A0ABM0YMA0_CAMSA</name>
<reference evidence="2" key="1">
    <citation type="journal article" date="2014" name="Nat. Commun.">
        <title>The emerging biofuel crop Camelina sativa retains a highly undifferentiated hexaploid genome structure.</title>
        <authorList>
            <person name="Kagale S."/>
            <person name="Koh C."/>
            <person name="Nixon J."/>
            <person name="Bollina V."/>
            <person name="Clarke W.E."/>
            <person name="Tuteja R."/>
            <person name="Spillane C."/>
            <person name="Robinson S.J."/>
            <person name="Links M.G."/>
            <person name="Clarke C."/>
            <person name="Higgins E.E."/>
            <person name="Huebert T."/>
            <person name="Sharpe A.G."/>
            <person name="Parkin I.A."/>
        </authorList>
    </citation>
    <scope>NUCLEOTIDE SEQUENCE [LARGE SCALE GENOMIC DNA]</scope>
    <source>
        <strain evidence="2">cv. DH55</strain>
    </source>
</reference>
<feature type="signal peptide" evidence="1">
    <location>
        <begin position="1"/>
        <end position="29"/>
    </location>
</feature>
<evidence type="ECO:0000313" key="2">
    <source>
        <dbReference type="Proteomes" id="UP000694864"/>
    </source>
</evidence>
<evidence type="ECO:0000313" key="3">
    <source>
        <dbReference type="RefSeq" id="XP_010503150.1"/>
    </source>
</evidence>
<dbReference type="Proteomes" id="UP000694864">
    <property type="component" value="Chromosome 4"/>
</dbReference>
<sequence length="86" mass="9608">MAKNINSVCFTVLFVVFFMATTEILKSDAEPACFTFLDECGPDPFPGTNVDCTKCCRSTYKGQHVCKGVVEGSENHCHCYQRTKKE</sequence>
<accession>A0ABM0YMA0</accession>
<evidence type="ECO:0000256" key="1">
    <source>
        <dbReference type="SAM" id="SignalP"/>
    </source>
</evidence>
<gene>
    <name evidence="3" type="primary">LOC104780349</name>
</gene>
<reference evidence="3" key="2">
    <citation type="submission" date="2025-08" db="UniProtKB">
        <authorList>
            <consortium name="RefSeq"/>
        </authorList>
    </citation>
    <scope>IDENTIFICATION</scope>
    <source>
        <tissue evidence="3">Leaf</tissue>
    </source>
</reference>
<proteinExistence type="predicted"/>
<keyword evidence="2" id="KW-1185">Reference proteome</keyword>
<protein>
    <submittedName>
        <fullName evidence="3">Defensin-like protein 206</fullName>
    </submittedName>
</protein>
<keyword evidence="1" id="KW-0732">Signal</keyword>
<dbReference type="RefSeq" id="XP_010503150.1">
    <property type="nucleotide sequence ID" value="XM_010504848.2"/>
</dbReference>
<feature type="chain" id="PRO_5046096473" evidence="1">
    <location>
        <begin position="30"/>
        <end position="86"/>
    </location>
</feature>
<dbReference type="GeneID" id="104780349"/>
<organism evidence="2 3">
    <name type="scientific">Camelina sativa</name>
    <name type="common">False flax</name>
    <name type="synonym">Myagrum sativum</name>
    <dbReference type="NCBI Taxonomy" id="90675"/>
    <lineage>
        <taxon>Eukaryota</taxon>
        <taxon>Viridiplantae</taxon>
        <taxon>Streptophyta</taxon>
        <taxon>Embryophyta</taxon>
        <taxon>Tracheophyta</taxon>
        <taxon>Spermatophyta</taxon>
        <taxon>Magnoliopsida</taxon>
        <taxon>eudicotyledons</taxon>
        <taxon>Gunneridae</taxon>
        <taxon>Pentapetalae</taxon>
        <taxon>rosids</taxon>
        <taxon>malvids</taxon>
        <taxon>Brassicales</taxon>
        <taxon>Brassicaceae</taxon>
        <taxon>Camelineae</taxon>
        <taxon>Camelina</taxon>
    </lineage>
</organism>